<reference evidence="5" key="1">
    <citation type="submission" date="2019-09" db="EMBL/GenBank/DDBJ databases">
        <authorList>
            <person name="Li J."/>
        </authorList>
    </citation>
    <scope>NUCLEOTIDE SEQUENCE [LARGE SCALE GENOMIC DNA]</scope>
    <source>
        <strain evidence="5">JCM 14732</strain>
    </source>
</reference>
<keyword evidence="2" id="KW-0175">Coiled coil</keyword>
<accession>A0A5M4FJ96</accession>
<feature type="signal peptide" evidence="3">
    <location>
        <begin position="1"/>
        <end position="28"/>
    </location>
</feature>
<dbReference type="Proteomes" id="UP000380867">
    <property type="component" value="Unassembled WGS sequence"/>
</dbReference>
<feature type="chain" id="PRO_5024303384" evidence="3">
    <location>
        <begin position="29"/>
        <end position="415"/>
    </location>
</feature>
<dbReference type="InterPro" id="IPR050570">
    <property type="entry name" value="Cell_wall_metabolism_enzyme"/>
</dbReference>
<evidence type="ECO:0000259" key="4">
    <source>
        <dbReference type="Pfam" id="PF01551"/>
    </source>
</evidence>
<feature type="coiled-coil region" evidence="2">
    <location>
        <begin position="49"/>
        <end position="86"/>
    </location>
</feature>
<proteinExistence type="predicted"/>
<comment type="caution">
    <text evidence="5">The sequence shown here is derived from an EMBL/GenBank/DDBJ whole genome shotgun (WGS) entry which is preliminary data.</text>
</comment>
<name>A0A5M4FJ96_9ACTN</name>
<dbReference type="RefSeq" id="WP_149688268.1">
    <property type="nucleotide sequence ID" value="NZ_SDPQ02000001.1"/>
</dbReference>
<feature type="domain" description="M23ase beta-sheet core" evidence="4">
    <location>
        <begin position="313"/>
        <end position="411"/>
    </location>
</feature>
<dbReference type="Pfam" id="PF01551">
    <property type="entry name" value="Peptidase_M23"/>
    <property type="match status" value="1"/>
</dbReference>
<sequence length="415" mass="44641">MFSTTRRASLAVLLVAALIAALTTPSFADKRDDLEKQKKGVSGKIGDAKKDLEQSTQQYANAVAALKKAQGKLNAAQAKLSSTRGALATAKALDTQMQAKLLSTQAELDAASARLSQGKSELRSSEAKVEQFAVQNIEQGDPGMRAFSELLQGEDPNAFTEQMSLNDAVSDDQTATMQGLAATRVLLEVNRKRVTKLRDQVKVQREAAAANLVRKQQLEAAAEEQRAQVVELVVARKGARKTAARLREADKKQLASLESDRRSLEAKIRALTPKQVNDAGGDGGGTLSYPVSGFPITSPYGMRFHPVLHVWKLHDGTDFGAPCGTPVHAAAGGTVLQTYYNGGYGNRIILNNGRMRGKGIVTTYNHLTRWIVSPGQHVKRGQTIGYSGTTGYSTGCHLHFMVLVNGATVNPMGWL</sequence>
<dbReference type="EMBL" id="SDPQ02000001">
    <property type="protein sequence ID" value="KAA1400170.1"/>
    <property type="molecule type" value="Genomic_DNA"/>
</dbReference>
<dbReference type="OrthoDB" id="1099523at2"/>
<dbReference type="AlphaFoldDB" id="A0A5M4FJ96"/>
<evidence type="ECO:0000256" key="3">
    <source>
        <dbReference type="SAM" id="SignalP"/>
    </source>
</evidence>
<dbReference type="PANTHER" id="PTHR21666">
    <property type="entry name" value="PEPTIDASE-RELATED"/>
    <property type="match status" value="1"/>
</dbReference>
<keyword evidence="1 3" id="KW-0732">Signal</keyword>
<gene>
    <name evidence="5" type="ORF">ESP70_005425</name>
</gene>
<evidence type="ECO:0000256" key="1">
    <source>
        <dbReference type="ARBA" id="ARBA00022729"/>
    </source>
</evidence>
<dbReference type="InterPro" id="IPR011055">
    <property type="entry name" value="Dup_hybrid_motif"/>
</dbReference>
<dbReference type="InterPro" id="IPR016047">
    <property type="entry name" value="M23ase_b-sheet_dom"/>
</dbReference>
<evidence type="ECO:0000313" key="6">
    <source>
        <dbReference type="Proteomes" id="UP000380867"/>
    </source>
</evidence>
<dbReference type="CDD" id="cd12797">
    <property type="entry name" value="M23_peptidase"/>
    <property type="match status" value="1"/>
</dbReference>
<keyword evidence="6" id="KW-1185">Reference proteome</keyword>
<dbReference type="Gene3D" id="2.70.70.10">
    <property type="entry name" value="Glucose Permease (Domain IIA)"/>
    <property type="match status" value="1"/>
</dbReference>
<feature type="coiled-coil region" evidence="2">
    <location>
        <begin position="215"/>
        <end position="267"/>
    </location>
</feature>
<protein>
    <submittedName>
        <fullName evidence="5">Peptidoglycan DD-metalloendopeptidase family protein</fullName>
    </submittedName>
</protein>
<evidence type="ECO:0000313" key="5">
    <source>
        <dbReference type="EMBL" id="KAA1400170.1"/>
    </source>
</evidence>
<organism evidence="5 6">
    <name type="scientific">Aeromicrobium ginsengisoli</name>
    <dbReference type="NCBI Taxonomy" id="363867"/>
    <lineage>
        <taxon>Bacteria</taxon>
        <taxon>Bacillati</taxon>
        <taxon>Actinomycetota</taxon>
        <taxon>Actinomycetes</taxon>
        <taxon>Propionibacteriales</taxon>
        <taxon>Nocardioidaceae</taxon>
        <taxon>Aeromicrobium</taxon>
    </lineage>
</organism>
<dbReference type="GO" id="GO:0004222">
    <property type="term" value="F:metalloendopeptidase activity"/>
    <property type="evidence" value="ECO:0007669"/>
    <property type="project" value="TreeGrafter"/>
</dbReference>
<dbReference type="PANTHER" id="PTHR21666:SF289">
    <property type="entry name" value="L-ALA--D-GLU ENDOPEPTIDASE"/>
    <property type="match status" value="1"/>
</dbReference>
<evidence type="ECO:0000256" key="2">
    <source>
        <dbReference type="SAM" id="Coils"/>
    </source>
</evidence>
<dbReference type="SUPFAM" id="SSF51261">
    <property type="entry name" value="Duplicated hybrid motif"/>
    <property type="match status" value="1"/>
</dbReference>